<accession>A0ACC1M5J4</accession>
<evidence type="ECO:0000313" key="2">
    <source>
        <dbReference type="Proteomes" id="UP001139981"/>
    </source>
</evidence>
<dbReference type="EMBL" id="JANBVB010000280">
    <property type="protein sequence ID" value="KAJ2895553.1"/>
    <property type="molecule type" value="Genomic_DNA"/>
</dbReference>
<organism evidence="1 2">
    <name type="scientific">Coemansia aciculifera</name>
    <dbReference type="NCBI Taxonomy" id="417176"/>
    <lineage>
        <taxon>Eukaryota</taxon>
        <taxon>Fungi</taxon>
        <taxon>Fungi incertae sedis</taxon>
        <taxon>Zoopagomycota</taxon>
        <taxon>Kickxellomycotina</taxon>
        <taxon>Kickxellomycetes</taxon>
        <taxon>Kickxellales</taxon>
        <taxon>Kickxellaceae</taxon>
        <taxon>Coemansia</taxon>
    </lineage>
</organism>
<protein>
    <submittedName>
        <fullName evidence="1">Profilin, required for normal timing of actin polymerization in response to thermal stress</fullName>
    </submittedName>
</protein>
<reference evidence="1" key="1">
    <citation type="submission" date="2022-07" db="EMBL/GenBank/DDBJ databases">
        <title>Phylogenomic reconstructions and comparative analyses of Kickxellomycotina fungi.</title>
        <authorList>
            <person name="Reynolds N.K."/>
            <person name="Stajich J.E."/>
            <person name="Barry K."/>
            <person name="Grigoriev I.V."/>
            <person name="Crous P."/>
            <person name="Smith M.E."/>
        </authorList>
    </citation>
    <scope>NUCLEOTIDE SEQUENCE</scope>
    <source>
        <strain evidence="1">CBS 190363</strain>
    </source>
</reference>
<proteinExistence type="predicted"/>
<comment type="caution">
    <text evidence="1">The sequence shown here is derived from an EMBL/GenBank/DDBJ whole genome shotgun (WGS) entry which is preliminary data.</text>
</comment>
<keyword evidence="2" id="KW-1185">Reference proteome</keyword>
<gene>
    <name evidence="1" type="primary">PFY1</name>
    <name evidence="1" type="ORF">IWW38_002272</name>
</gene>
<evidence type="ECO:0000313" key="1">
    <source>
        <dbReference type="EMBL" id="KAJ2895553.1"/>
    </source>
</evidence>
<dbReference type="Proteomes" id="UP001139981">
    <property type="component" value="Unassembled WGS sequence"/>
</dbReference>
<name>A0ACC1M5J4_9FUNG</name>
<sequence>MEAQDDSLFDIVKNGFEKEDEIRGSGLRLGGDKYFTLGATPEELHFKCGAKGVFCAKTKQAIIIALYPDTVQPGNASKTLGDLTDYLKGLGY</sequence>